<dbReference type="EMBL" id="CADEAL010003334">
    <property type="protein sequence ID" value="CAB1444272.1"/>
    <property type="molecule type" value="Genomic_DNA"/>
</dbReference>
<reference evidence="2" key="1">
    <citation type="submission" date="2020-03" db="EMBL/GenBank/DDBJ databases">
        <authorList>
            <person name="Weist P."/>
        </authorList>
    </citation>
    <scope>NUCLEOTIDE SEQUENCE</scope>
</reference>
<protein>
    <submittedName>
        <fullName evidence="2">Uncharacterized protein</fullName>
    </submittedName>
</protein>
<proteinExistence type="predicted"/>
<dbReference type="Proteomes" id="UP001153269">
    <property type="component" value="Unassembled WGS sequence"/>
</dbReference>
<evidence type="ECO:0000313" key="3">
    <source>
        <dbReference type="Proteomes" id="UP001153269"/>
    </source>
</evidence>
<sequence length="133" mass="14200">MALDESSVPGEEEEEEEGTGGKNVKAASSSPLSDLRTVGRSRLAVPCLGSGFLHCELRVIINPLGLSSRPLLIWERWGQRSRQGNTVMKKDSEAVVVMVAAAHSGTRVLHCEGRSIQSCIQAAQVAALLRGCC</sequence>
<comment type="caution">
    <text evidence="2">The sequence shown here is derived from an EMBL/GenBank/DDBJ whole genome shotgun (WGS) entry which is preliminary data.</text>
</comment>
<evidence type="ECO:0000313" key="2">
    <source>
        <dbReference type="EMBL" id="CAB1444272.1"/>
    </source>
</evidence>
<gene>
    <name evidence="2" type="ORF">PLEPLA_LOCUS31988</name>
</gene>
<organism evidence="2 3">
    <name type="scientific">Pleuronectes platessa</name>
    <name type="common">European plaice</name>
    <dbReference type="NCBI Taxonomy" id="8262"/>
    <lineage>
        <taxon>Eukaryota</taxon>
        <taxon>Metazoa</taxon>
        <taxon>Chordata</taxon>
        <taxon>Craniata</taxon>
        <taxon>Vertebrata</taxon>
        <taxon>Euteleostomi</taxon>
        <taxon>Actinopterygii</taxon>
        <taxon>Neopterygii</taxon>
        <taxon>Teleostei</taxon>
        <taxon>Neoteleostei</taxon>
        <taxon>Acanthomorphata</taxon>
        <taxon>Carangaria</taxon>
        <taxon>Pleuronectiformes</taxon>
        <taxon>Pleuronectoidei</taxon>
        <taxon>Pleuronectidae</taxon>
        <taxon>Pleuronectes</taxon>
    </lineage>
</organism>
<accession>A0A9N7V7C2</accession>
<keyword evidence="3" id="KW-1185">Reference proteome</keyword>
<feature type="region of interest" description="Disordered" evidence="1">
    <location>
        <begin position="1"/>
        <end position="34"/>
    </location>
</feature>
<name>A0A9N7V7C2_PLEPL</name>
<evidence type="ECO:0000256" key="1">
    <source>
        <dbReference type="SAM" id="MobiDB-lite"/>
    </source>
</evidence>
<dbReference type="AlphaFoldDB" id="A0A9N7V7C2"/>